<evidence type="ECO:0000256" key="12">
    <source>
        <dbReference type="ARBA" id="ARBA00023224"/>
    </source>
</evidence>
<accession>G3P6G6</accession>
<proteinExistence type="predicted"/>
<evidence type="ECO:0000256" key="20">
    <source>
        <dbReference type="SAM" id="Phobius"/>
    </source>
</evidence>
<feature type="transmembrane region" description="Helical" evidence="20">
    <location>
        <begin position="61"/>
        <end position="85"/>
    </location>
</feature>
<evidence type="ECO:0000256" key="5">
    <source>
        <dbReference type="ARBA" id="ARBA00022989"/>
    </source>
</evidence>
<dbReference type="RefSeq" id="XP_040016500.1">
    <property type="nucleotide sequence ID" value="XM_040160566.1"/>
</dbReference>
<evidence type="ECO:0000256" key="8">
    <source>
        <dbReference type="ARBA" id="ARBA00023139"/>
    </source>
</evidence>
<evidence type="ECO:0000256" key="1">
    <source>
        <dbReference type="ARBA" id="ARBA00004651"/>
    </source>
</evidence>
<dbReference type="SUPFAM" id="SSF81321">
    <property type="entry name" value="Family A G protein-coupled receptor-like"/>
    <property type="match status" value="1"/>
</dbReference>
<evidence type="ECO:0000256" key="7">
    <source>
        <dbReference type="ARBA" id="ARBA00023136"/>
    </source>
</evidence>
<feature type="transmembrane region" description="Helical" evidence="20">
    <location>
        <begin position="240"/>
        <end position="267"/>
    </location>
</feature>
<reference evidence="22" key="3">
    <citation type="submission" date="2025-09" db="UniProtKB">
        <authorList>
            <consortium name="Ensembl"/>
        </authorList>
    </citation>
    <scope>IDENTIFICATION</scope>
</reference>
<dbReference type="GeneTree" id="ENSGT01120000271854"/>
<dbReference type="GeneID" id="120808012"/>
<name>G3P6G6_GASAC</name>
<evidence type="ECO:0000256" key="3">
    <source>
        <dbReference type="ARBA" id="ARBA00022606"/>
    </source>
</evidence>
<dbReference type="STRING" id="69293.ENSGACP00000013189"/>
<dbReference type="Gene3D" id="1.20.1070.10">
    <property type="entry name" value="Rhodopsin 7-helix transmembrane proteins"/>
    <property type="match status" value="1"/>
</dbReference>
<evidence type="ECO:0000256" key="15">
    <source>
        <dbReference type="ARBA" id="ARBA00072213"/>
    </source>
</evidence>
<evidence type="ECO:0000256" key="18">
    <source>
        <dbReference type="ARBA" id="ARBA00082077"/>
    </source>
</evidence>
<sequence length="400" mass="44597">MTLNSSDSRTVSAFTSKLSTSADIWVGLAILSVVVLSVLGNGLVLVICYRRRKKMVGSELLCVNLAVVDFLCCLCFYPLSIASSFRHAWLGGNVTCVYYGLGCYVFGLCGMFTIAAISVVRYLKTCRGLLYGVWLEGANIQMACCALWLVAAVWSSFPLVGWGEYVPEPYGLSCTIAWRAYHTSAKDAVYVICSFACFTMVPVLLIVVSQCRILHEVSRFSNSLSARGIRNNLKHAEKRLSVMFFWISVGFVTAWAPYAVVSFLFIFHKEHLYMAPQGFVFPALFAKSSHVYNPFIYFYFNKTFRRELRRLLLSLWLACVLGGNRVRVHTPAELQYPIHIQLQERAVVQKATFGLSQGRTRSKGRRKGNAAQSDSGGVLGRPVCTCWGSPSKKSPRHLGQ</sequence>
<keyword evidence="12" id="KW-0807">Transducer</keyword>
<dbReference type="eggNOG" id="KOG3656">
    <property type="taxonomic scope" value="Eukaryota"/>
</dbReference>
<dbReference type="GO" id="GO:0005886">
    <property type="term" value="C:plasma membrane"/>
    <property type="evidence" value="ECO:0007669"/>
    <property type="project" value="UniProtKB-SubCell"/>
</dbReference>
<dbReference type="GO" id="GO:0004930">
    <property type="term" value="F:G protein-coupled receptor activity"/>
    <property type="evidence" value="ECO:0007669"/>
    <property type="project" value="UniProtKB-KW"/>
</dbReference>
<evidence type="ECO:0000256" key="19">
    <source>
        <dbReference type="SAM" id="MobiDB-lite"/>
    </source>
</evidence>
<keyword evidence="7 20" id="KW-0472">Membrane</keyword>
<feature type="transmembrane region" description="Helical" evidence="20">
    <location>
        <begin position="279"/>
        <end position="300"/>
    </location>
</feature>
<evidence type="ECO:0000256" key="16">
    <source>
        <dbReference type="ARBA" id="ARBA00076328"/>
    </source>
</evidence>
<keyword evidence="14" id="KW-0844">Vision</keyword>
<dbReference type="GO" id="GO:0007604">
    <property type="term" value="P:phototransduction, UV"/>
    <property type="evidence" value="ECO:0007669"/>
    <property type="project" value="UniProtKB-ARBA"/>
</dbReference>
<dbReference type="FunFam" id="1.20.1070.10:FF:000104">
    <property type="entry name" value="Opsin 5"/>
    <property type="match status" value="1"/>
</dbReference>
<keyword evidence="23" id="KW-1185">Reference proteome</keyword>
<dbReference type="Proteomes" id="UP000007635">
    <property type="component" value="Chromosome XVIII"/>
</dbReference>
<keyword evidence="5 20" id="KW-1133">Transmembrane helix</keyword>
<evidence type="ECO:0000256" key="10">
    <source>
        <dbReference type="ARBA" id="ARBA00023170"/>
    </source>
</evidence>
<evidence type="ECO:0000256" key="2">
    <source>
        <dbReference type="ARBA" id="ARBA00022475"/>
    </source>
</evidence>
<keyword evidence="2" id="KW-1003">Cell membrane</keyword>
<comment type="subcellular location">
    <subcellularLocation>
        <location evidence="1">Cell membrane</location>
        <topology evidence="1">Multi-pass membrane protein</topology>
    </subcellularLocation>
</comment>
<feature type="domain" description="G-protein coupled receptors family 1 profile" evidence="21">
    <location>
        <begin position="40"/>
        <end position="297"/>
    </location>
</feature>
<reference evidence="22 23" key="1">
    <citation type="journal article" date="2021" name="G3 (Bethesda)">
        <title>Improved contiguity of the threespine stickleback genome using long-read sequencing.</title>
        <authorList>
            <person name="Nath S."/>
            <person name="Shaw D.E."/>
            <person name="White M.A."/>
        </authorList>
    </citation>
    <scope>NUCLEOTIDE SEQUENCE [LARGE SCALE GENOMIC DNA]</scope>
    <source>
        <strain evidence="22 23">Lake Benthic</strain>
    </source>
</reference>
<dbReference type="GO" id="GO:0007601">
    <property type="term" value="P:visual perception"/>
    <property type="evidence" value="ECO:0007669"/>
    <property type="project" value="UniProtKB-KW"/>
</dbReference>
<dbReference type="InterPro" id="IPR017452">
    <property type="entry name" value="GPCR_Rhodpsn_7TM"/>
</dbReference>
<keyword evidence="9" id="KW-1015">Disulfide bond</keyword>
<evidence type="ECO:0000313" key="23">
    <source>
        <dbReference type="Proteomes" id="UP000007635"/>
    </source>
</evidence>
<dbReference type="OMA" id="ANIQMAC"/>
<feature type="transmembrane region" description="Helical" evidence="20">
    <location>
        <begin position="97"/>
        <end position="117"/>
    </location>
</feature>
<organism evidence="22 23">
    <name type="scientific">Gasterosteus aculeatus aculeatus</name>
    <name type="common">three-spined stickleback</name>
    <dbReference type="NCBI Taxonomy" id="481459"/>
    <lineage>
        <taxon>Eukaryota</taxon>
        <taxon>Metazoa</taxon>
        <taxon>Chordata</taxon>
        <taxon>Craniata</taxon>
        <taxon>Vertebrata</taxon>
        <taxon>Euteleostomi</taxon>
        <taxon>Actinopterygii</taxon>
        <taxon>Neopterygii</taxon>
        <taxon>Teleostei</taxon>
        <taxon>Neoteleostei</taxon>
        <taxon>Acanthomorphata</taxon>
        <taxon>Eupercaria</taxon>
        <taxon>Perciformes</taxon>
        <taxon>Cottioidei</taxon>
        <taxon>Gasterosteales</taxon>
        <taxon>Gasterosteidae</taxon>
        <taxon>Gasterosteus</taxon>
    </lineage>
</organism>
<evidence type="ECO:0000313" key="22">
    <source>
        <dbReference type="Ensembl" id="ENSGACP00000013189.2"/>
    </source>
</evidence>
<feature type="region of interest" description="Disordered" evidence="19">
    <location>
        <begin position="357"/>
        <end position="400"/>
    </location>
</feature>
<evidence type="ECO:0000256" key="11">
    <source>
        <dbReference type="ARBA" id="ARBA00023180"/>
    </source>
</evidence>
<dbReference type="AlphaFoldDB" id="G3P6G6"/>
<keyword evidence="8" id="KW-0564">Palmitate</keyword>
<dbReference type="PROSITE" id="PS50262">
    <property type="entry name" value="G_PROTEIN_RECEP_F1_2"/>
    <property type="match status" value="1"/>
</dbReference>
<evidence type="ECO:0000256" key="9">
    <source>
        <dbReference type="ARBA" id="ARBA00023157"/>
    </source>
</evidence>
<dbReference type="InterPro" id="IPR050125">
    <property type="entry name" value="GPCR_opsins"/>
</dbReference>
<dbReference type="PRINTS" id="PR00237">
    <property type="entry name" value="GPCRRHODOPSN"/>
</dbReference>
<dbReference type="KEGG" id="gat:120808012"/>
<dbReference type="PANTHER" id="PTHR24240">
    <property type="entry name" value="OPSIN"/>
    <property type="match status" value="1"/>
</dbReference>
<evidence type="ECO:0000259" key="21">
    <source>
        <dbReference type="PROSITE" id="PS50262"/>
    </source>
</evidence>
<keyword evidence="11" id="KW-0325">Glycoprotein</keyword>
<evidence type="ECO:0000256" key="14">
    <source>
        <dbReference type="ARBA" id="ARBA00023305"/>
    </source>
</evidence>
<feature type="transmembrane region" description="Helical" evidence="20">
    <location>
        <begin position="129"/>
        <end position="154"/>
    </location>
</feature>
<keyword evidence="4 20" id="KW-0812">Transmembrane</keyword>
<evidence type="ECO:0000256" key="17">
    <source>
        <dbReference type="ARBA" id="ARBA00078374"/>
    </source>
</evidence>
<keyword evidence="3" id="KW-0716">Sensory transduction</keyword>
<feature type="transmembrane region" description="Helical" evidence="20">
    <location>
        <begin position="24"/>
        <end position="49"/>
    </location>
</feature>
<reference evidence="22" key="2">
    <citation type="submission" date="2025-08" db="UniProtKB">
        <authorList>
            <consortium name="Ensembl"/>
        </authorList>
    </citation>
    <scope>IDENTIFICATION</scope>
</reference>
<dbReference type="Pfam" id="PF00001">
    <property type="entry name" value="7tm_1"/>
    <property type="match status" value="1"/>
</dbReference>
<protein>
    <recommendedName>
        <fullName evidence="15">Opsin-5</fullName>
    </recommendedName>
    <alternativeName>
        <fullName evidence="18">G-protein coupled receptor 136</fullName>
    </alternativeName>
    <alternativeName>
        <fullName evidence="17">G-protein coupled receptor PGR12</fullName>
    </alternativeName>
    <alternativeName>
        <fullName evidence="16">Neuropsin</fullName>
    </alternativeName>
</protein>
<dbReference type="InParanoid" id="G3P6G6"/>
<dbReference type="CTD" id="103909302"/>
<evidence type="ECO:0000256" key="6">
    <source>
        <dbReference type="ARBA" id="ARBA00023040"/>
    </source>
</evidence>
<dbReference type="InterPro" id="IPR000276">
    <property type="entry name" value="GPCR_Rhodpsn"/>
</dbReference>
<keyword evidence="13" id="KW-0449">Lipoprotein</keyword>
<dbReference type="GO" id="GO:0005502">
    <property type="term" value="F:11-cis retinal binding"/>
    <property type="evidence" value="ECO:0007669"/>
    <property type="project" value="UniProtKB-ARBA"/>
</dbReference>
<evidence type="ECO:0000256" key="4">
    <source>
        <dbReference type="ARBA" id="ARBA00022692"/>
    </source>
</evidence>
<feature type="transmembrane region" description="Helical" evidence="20">
    <location>
        <begin position="188"/>
        <end position="209"/>
    </location>
</feature>
<keyword evidence="10" id="KW-0675">Receptor</keyword>
<dbReference type="Ensembl" id="ENSGACT00000013214.2">
    <property type="protein sequence ID" value="ENSGACP00000013189.2"/>
    <property type="gene ID" value="ENSGACG00000009990.2"/>
</dbReference>
<keyword evidence="6" id="KW-0297">G-protein coupled receptor</keyword>
<evidence type="ECO:0000256" key="13">
    <source>
        <dbReference type="ARBA" id="ARBA00023288"/>
    </source>
</evidence>